<evidence type="ECO:0000313" key="3">
    <source>
        <dbReference type="Proteomes" id="UP001153678"/>
    </source>
</evidence>
<reference evidence="2" key="1">
    <citation type="submission" date="2022-08" db="EMBL/GenBank/DDBJ databases">
        <authorList>
            <person name="Kallberg Y."/>
            <person name="Tangrot J."/>
            <person name="Rosling A."/>
        </authorList>
    </citation>
    <scope>NUCLEOTIDE SEQUENCE</scope>
    <source>
        <strain evidence="2">Wild A</strain>
    </source>
</reference>
<dbReference type="AlphaFoldDB" id="A0A9W4WVZ1"/>
<keyword evidence="1" id="KW-0175">Coiled coil</keyword>
<evidence type="ECO:0000313" key="2">
    <source>
        <dbReference type="EMBL" id="CAI2190813.1"/>
    </source>
</evidence>
<comment type="caution">
    <text evidence="2">The sequence shown here is derived from an EMBL/GenBank/DDBJ whole genome shotgun (WGS) entry which is preliminary data.</text>
</comment>
<feature type="coiled-coil region" evidence="1">
    <location>
        <begin position="207"/>
        <end position="249"/>
    </location>
</feature>
<dbReference type="EMBL" id="CAMKVN010006868">
    <property type="protein sequence ID" value="CAI2190813.1"/>
    <property type="molecule type" value="Genomic_DNA"/>
</dbReference>
<keyword evidence="3" id="KW-1185">Reference proteome</keyword>
<name>A0A9W4WVZ1_9GLOM</name>
<feature type="non-terminal residue" evidence="2">
    <location>
        <position position="1"/>
    </location>
</feature>
<gene>
    <name evidence="2" type="ORF">FWILDA_LOCUS14763</name>
</gene>
<evidence type="ECO:0000256" key="1">
    <source>
        <dbReference type="SAM" id="Coils"/>
    </source>
</evidence>
<sequence length="352" mass="41328">MAISIKDLAIKADINLKLEPFFNFNYGLSEKKEKEELSKLNKDIEKYQPYTVRDDQTRDPTLSKKGISIFLITKTNISLPELSETVSVLDRNYSYVSTSKENIFKNEFKTITHIFSKSIVKNPHPRRDDFDMRQISLFKSKDRPIDPKNIDQKEEIEEGILDGCLITDEMLNRLRYNIQKSITDRKSQIEELVPKLTLTDPFPIFDNLELETEKERLLKLQQEKEKEGEQTKEQVINDLKAEIENYTIEIDKYFAFIDKYIKPKFKELKKREYDLVGGEIVNRLPDYDENCSKGIRTKLENNQNQLSSFITSLKSGRVEFSSEQSQNCILLLQEKYGIYITDNELPKEFLKT</sequence>
<accession>A0A9W4WVZ1</accession>
<proteinExistence type="predicted"/>
<protein>
    <submittedName>
        <fullName evidence="2">18722_t:CDS:1</fullName>
    </submittedName>
</protein>
<organism evidence="2 3">
    <name type="scientific">Funneliformis geosporum</name>
    <dbReference type="NCBI Taxonomy" id="1117311"/>
    <lineage>
        <taxon>Eukaryota</taxon>
        <taxon>Fungi</taxon>
        <taxon>Fungi incertae sedis</taxon>
        <taxon>Mucoromycota</taxon>
        <taxon>Glomeromycotina</taxon>
        <taxon>Glomeromycetes</taxon>
        <taxon>Glomerales</taxon>
        <taxon>Glomeraceae</taxon>
        <taxon>Funneliformis</taxon>
    </lineage>
</organism>
<dbReference type="Proteomes" id="UP001153678">
    <property type="component" value="Unassembled WGS sequence"/>
</dbReference>